<dbReference type="InterPro" id="IPR021858">
    <property type="entry name" value="Fun_TF"/>
</dbReference>
<dbReference type="GO" id="GO:0000981">
    <property type="term" value="F:DNA-binding transcription factor activity, RNA polymerase II-specific"/>
    <property type="evidence" value="ECO:0007669"/>
    <property type="project" value="InterPro"/>
</dbReference>
<evidence type="ECO:0000256" key="1">
    <source>
        <dbReference type="ARBA" id="ARBA00004123"/>
    </source>
</evidence>
<accession>A0A5N5QJQ7</accession>
<dbReference type="PANTHER" id="PTHR37534">
    <property type="entry name" value="TRANSCRIPTIONAL ACTIVATOR PROTEIN UGA3"/>
    <property type="match status" value="1"/>
</dbReference>
<evidence type="ECO:0000313" key="5">
    <source>
        <dbReference type="Proteomes" id="UP000383932"/>
    </source>
</evidence>
<proteinExistence type="predicted"/>
<evidence type="ECO:0000259" key="3">
    <source>
        <dbReference type="Pfam" id="PF00172"/>
    </source>
</evidence>
<comment type="subcellular location">
    <subcellularLocation>
        <location evidence="1">Nucleus</location>
    </subcellularLocation>
</comment>
<sequence length="544" mass="62171">MTALNRLTQYQIFPSKPQAKLAVDRAKASRLILAQRPPDPPPVRETRFPQDRLGHKKCDKRRPICERCEKSGFECLGYNHLQKTVTLRPPVKRRVPPNQAVEECIESPDFLTELWAHNLVTGMFEDYNNFSIPALSEVMVPYDEQLCSPLQITTKPAPPSQPHLFAASTRIPHDPFSPLETFLTKVNVEDYLLLHFEKVLGYMYFKPAKEQLAYIRQSILERMEISSFTRWIMVVCARVFESSSKGDESHNQTYQRWIEDVQFSLRSALAQNPISPEARVRSGEWLEIVFSDPTLWASTDCNSTAIPLAKVLSSPRHEVAYFTLVDSTCAMAFGLPQQVEYDTTLDHFLMCPTPYECAYSAPTEFQIILAEINASRDKSLTARNWVDIEYELVTWQARPSSYYSSWESWMVVAWLAVQESWRHALLVYLYMAVCGVSSDDPRVQASVRQIIRVVATVKKQDSSEASVSFFIQYLMVGLCARNEKHRALARQQLASAFDTRMWLIRGSDFVPVLDHLWHGAGAGGRPIKWSDYICSREAALPVVI</sequence>
<dbReference type="InterPro" id="IPR036864">
    <property type="entry name" value="Zn2-C6_fun-type_DNA-bd_sf"/>
</dbReference>
<reference evidence="4 5" key="1">
    <citation type="journal article" date="2019" name="Fungal Biol. Biotechnol.">
        <title>Draft genome sequence of fastidious pathogen Ceratobasidium theobromae, which causes vascular-streak dieback in Theobroma cacao.</title>
        <authorList>
            <person name="Ali S.S."/>
            <person name="Asman A."/>
            <person name="Shao J."/>
            <person name="Firmansyah A.P."/>
            <person name="Susilo A.W."/>
            <person name="Rosmana A."/>
            <person name="McMahon P."/>
            <person name="Junaid M."/>
            <person name="Guest D."/>
            <person name="Kheng T.Y."/>
            <person name="Meinhardt L.W."/>
            <person name="Bailey B.A."/>
        </authorList>
    </citation>
    <scope>NUCLEOTIDE SEQUENCE [LARGE SCALE GENOMIC DNA]</scope>
    <source>
        <strain evidence="4 5">CT2</strain>
    </source>
</reference>
<protein>
    <submittedName>
        <fullName evidence="4">Fungal Zn(2)-cys(6) binuclear cluster domain containing protein</fullName>
    </submittedName>
</protein>
<dbReference type="OrthoDB" id="3525185at2759"/>
<dbReference type="PANTHER" id="PTHR37534:SF46">
    <property type="entry name" value="ZN(II)2CYS6 TRANSCRIPTION FACTOR (EUROFUNG)"/>
    <property type="match status" value="1"/>
</dbReference>
<dbReference type="GO" id="GO:0005634">
    <property type="term" value="C:nucleus"/>
    <property type="evidence" value="ECO:0007669"/>
    <property type="project" value="UniProtKB-SubCell"/>
</dbReference>
<keyword evidence="5" id="KW-1185">Reference proteome</keyword>
<dbReference type="Proteomes" id="UP000383932">
    <property type="component" value="Unassembled WGS sequence"/>
</dbReference>
<dbReference type="InterPro" id="IPR001138">
    <property type="entry name" value="Zn2Cys6_DnaBD"/>
</dbReference>
<evidence type="ECO:0000313" key="4">
    <source>
        <dbReference type="EMBL" id="KAB5591701.1"/>
    </source>
</evidence>
<feature type="domain" description="Zn(2)-C6 fungal-type" evidence="3">
    <location>
        <begin position="52"/>
        <end position="80"/>
    </location>
</feature>
<dbReference type="AlphaFoldDB" id="A0A5N5QJQ7"/>
<dbReference type="CDD" id="cd00067">
    <property type="entry name" value="GAL4"/>
    <property type="match status" value="1"/>
</dbReference>
<name>A0A5N5QJQ7_9AGAM</name>
<keyword evidence="2" id="KW-0539">Nucleus</keyword>
<gene>
    <name evidence="4" type="ORF">CTheo_4865</name>
</gene>
<organism evidence="4 5">
    <name type="scientific">Ceratobasidium theobromae</name>
    <dbReference type="NCBI Taxonomy" id="1582974"/>
    <lineage>
        <taxon>Eukaryota</taxon>
        <taxon>Fungi</taxon>
        <taxon>Dikarya</taxon>
        <taxon>Basidiomycota</taxon>
        <taxon>Agaricomycotina</taxon>
        <taxon>Agaricomycetes</taxon>
        <taxon>Cantharellales</taxon>
        <taxon>Ceratobasidiaceae</taxon>
        <taxon>Ceratobasidium</taxon>
    </lineage>
</organism>
<dbReference type="EMBL" id="SSOP01000093">
    <property type="protein sequence ID" value="KAB5591701.1"/>
    <property type="molecule type" value="Genomic_DNA"/>
</dbReference>
<evidence type="ECO:0000256" key="2">
    <source>
        <dbReference type="ARBA" id="ARBA00023242"/>
    </source>
</evidence>
<dbReference type="GO" id="GO:0008270">
    <property type="term" value="F:zinc ion binding"/>
    <property type="evidence" value="ECO:0007669"/>
    <property type="project" value="InterPro"/>
</dbReference>
<dbReference type="Pfam" id="PF00172">
    <property type="entry name" value="Zn_clus"/>
    <property type="match status" value="1"/>
</dbReference>
<dbReference type="Pfam" id="PF11951">
    <property type="entry name" value="Fungal_trans_2"/>
    <property type="match status" value="1"/>
</dbReference>
<dbReference type="SUPFAM" id="SSF57701">
    <property type="entry name" value="Zn2/Cys6 DNA-binding domain"/>
    <property type="match status" value="1"/>
</dbReference>
<comment type="caution">
    <text evidence="4">The sequence shown here is derived from an EMBL/GenBank/DDBJ whole genome shotgun (WGS) entry which is preliminary data.</text>
</comment>